<accession>A0ACB8WXJ8</accession>
<dbReference type="Proteomes" id="UP000831701">
    <property type="component" value="Chromosome 5"/>
</dbReference>
<evidence type="ECO:0000313" key="2">
    <source>
        <dbReference type="Proteomes" id="UP000831701"/>
    </source>
</evidence>
<name>A0ACB8WXJ8_9TELE</name>
<proteinExistence type="predicted"/>
<sequence length="147" mass="16666">MQPERAVLKMKEGNYVTIRLKNNKTPELVAVDRQDGPAVLIERRVVDQRKQMAFCFEIEQTYYLVKVDQAKLKMEMASEIVFSDCHWFVKEDVGGGDHYALQSVAEPGKYLQKIKNRQGYIFILSADITNSATVTDKTIEGSTSNSA</sequence>
<organism evidence="1 2">
    <name type="scientific">Scortum barcoo</name>
    <name type="common">barcoo grunter</name>
    <dbReference type="NCBI Taxonomy" id="214431"/>
    <lineage>
        <taxon>Eukaryota</taxon>
        <taxon>Metazoa</taxon>
        <taxon>Chordata</taxon>
        <taxon>Craniata</taxon>
        <taxon>Vertebrata</taxon>
        <taxon>Euteleostomi</taxon>
        <taxon>Actinopterygii</taxon>
        <taxon>Neopterygii</taxon>
        <taxon>Teleostei</taxon>
        <taxon>Neoteleostei</taxon>
        <taxon>Acanthomorphata</taxon>
        <taxon>Eupercaria</taxon>
        <taxon>Centrarchiformes</taxon>
        <taxon>Terapontoidei</taxon>
        <taxon>Terapontidae</taxon>
        <taxon>Scortum</taxon>
    </lineage>
</organism>
<gene>
    <name evidence="1" type="ORF">L3Q82_023035</name>
</gene>
<reference evidence="1" key="1">
    <citation type="submission" date="2022-04" db="EMBL/GenBank/DDBJ databases">
        <title>Jade perch genome.</title>
        <authorList>
            <person name="Chao B."/>
        </authorList>
    </citation>
    <scope>NUCLEOTIDE SEQUENCE</scope>
    <source>
        <strain evidence="1">CB-2022</strain>
    </source>
</reference>
<keyword evidence="2" id="KW-1185">Reference proteome</keyword>
<dbReference type="EMBL" id="CM041535">
    <property type="protein sequence ID" value="KAI3372551.1"/>
    <property type="molecule type" value="Genomic_DNA"/>
</dbReference>
<evidence type="ECO:0000313" key="1">
    <source>
        <dbReference type="EMBL" id="KAI3372551.1"/>
    </source>
</evidence>
<comment type="caution">
    <text evidence="1">The sequence shown here is derived from an EMBL/GenBank/DDBJ whole genome shotgun (WGS) entry which is preliminary data.</text>
</comment>
<protein>
    <submittedName>
        <fullName evidence="1">Uncharacterized protein</fullName>
    </submittedName>
</protein>